<reference evidence="1 2" key="1">
    <citation type="submission" date="2024-09" db="EMBL/GenBank/DDBJ databases">
        <title>T2T genomes of carrot and Alternaria dauci and their utility for understanding host-pathogen interaction during carrot leaf blight disease.</title>
        <authorList>
            <person name="Liu W."/>
            <person name="Xu S."/>
            <person name="Ou C."/>
            <person name="Liu X."/>
            <person name="Zhuang F."/>
            <person name="Deng X.W."/>
        </authorList>
    </citation>
    <scope>NUCLEOTIDE SEQUENCE [LARGE SCALE GENOMIC DNA]</scope>
    <source>
        <strain evidence="1 2">A2016</strain>
    </source>
</reference>
<gene>
    <name evidence="1" type="ORF">ACET3X_000977</name>
</gene>
<dbReference type="RefSeq" id="XP_069311219.1">
    <property type="nucleotide sequence ID" value="XM_069448332.1"/>
</dbReference>
<keyword evidence="2" id="KW-1185">Reference proteome</keyword>
<protein>
    <submittedName>
        <fullName evidence="1">Uncharacterized protein</fullName>
    </submittedName>
</protein>
<dbReference type="Proteomes" id="UP001578633">
    <property type="component" value="Chromosome 1"/>
</dbReference>
<comment type="caution">
    <text evidence="1">The sequence shown here is derived from an EMBL/GenBank/DDBJ whole genome shotgun (WGS) entry which is preliminary data.</text>
</comment>
<proteinExistence type="predicted"/>
<dbReference type="GeneID" id="96081299"/>
<organism evidence="1 2">
    <name type="scientific">Alternaria dauci</name>
    <dbReference type="NCBI Taxonomy" id="48095"/>
    <lineage>
        <taxon>Eukaryota</taxon>
        <taxon>Fungi</taxon>
        <taxon>Dikarya</taxon>
        <taxon>Ascomycota</taxon>
        <taxon>Pezizomycotina</taxon>
        <taxon>Dothideomycetes</taxon>
        <taxon>Pleosporomycetidae</taxon>
        <taxon>Pleosporales</taxon>
        <taxon>Pleosporineae</taxon>
        <taxon>Pleosporaceae</taxon>
        <taxon>Alternaria</taxon>
        <taxon>Alternaria sect. Porri</taxon>
    </lineage>
</organism>
<accession>A0ABR3UWH8</accession>
<sequence length="163" mass="19055">MDRKGHWKVNIKQYMWDDYSEVNWQLFDPNGFEAGKHNTHGNGFKEMKEYIQSVNRPYEDSMPFGVDMTVLQPHDHDHSRIRFEIRKEVNGCAKCKPSMTTEDYTESQPFEIDSCEKSCKKNGKSGPLVALSDLWCDDLNTADWELMATGWKRVFNCGWKGFE</sequence>
<evidence type="ECO:0000313" key="2">
    <source>
        <dbReference type="Proteomes" id="UP001578633"/>
    </source>
</evidence>
<name>A0ABR3UWH8_9PLEO</name>
<dbReference type="EMBL" id="JBHGVX010000001">
    <property type="protein sequence ID" value="KAL1800635.1"/>
    <property type="molecule type" value="Genomic_DNA"/>
</dbReference>
<evidence type="ECO:0000313" key="1">
    <source>
        <dbReference type="EMBL" id="KAL1800635.1"/>
    </source>
</evidence>